<evidence type="ECO:0000256" key="3">
    <source>
        <dbReference type="ARBA" id="ARBA00038874"/>
    </source>
</evidence>
<dbReference type="Proteomes" id="UP001431209">
    <property type="component" value="Unassembled WGS sequence"/>
</dbReference>
<dbReference type="Gene3D" id="3.30.200.20">
    <property type="entry name" value="Phosphorylase Kinase, domain 1"/>
    <property type="match status" value="1"/>
</dbReference>
<keyword evidence="4" id="KW-0418">Kinase</keyword>
<comment type="similarity">
    <text evidence="2">Belongs to the choline/ethanolamine kinase family.</text>
</comment>
<evidence type="ECO:0000313" key="5">
    <source>
        <dbReference type="Proteomes" id="UP001431209"/>
    </source>
</evidence>
<dbReference type="GO" id="GO:0006646">
    <property type="term" value="P:phosphatidylethanolamine biosynthetic process"/>
    <property type="evidence" value="ECO:0007669"/>
    <property type="project" value="TreeGrafter"/>
</dbReference>
<dbReference type="CDD" id="cd05157">
    <property type="entry name" value="ETNK_euk"/>
    <property type="match status" value="1"/>
</dbReference>
<dbReference type="InterPro" id="IPR011009">
    <property type="entry name" value="Kinase-like_dom_sf"/>
</dbReference>
<organism evidence="4 5">
    <name type="scientific">Acrasis kona</name>
    <dbReference type="NCBI Taxonomy" id="1008807"/>
    <lineage>
        <taxon>Eukaryota</taxon>
        <taxon>Discoba</taxon>
        <taxon>Heterolobosea</taxon>
        <taxon>Tetramitia</taxon>
        <taxon>Eutetramitia</taxon>
        <taxon>Acrasidae</taxon>
        <taxon>Acrasis</taxon>
    </lineage>
</organism>
<dbReference type="EMBL" id="JAOPGA020000382">
    <property type="protein sequence ID" value="KAL0478405.1"/>
    <property type="molecule type" value="Genomic_DNA"/>
</dbReference>
<dbReference type="PANTHER" id="PTHR22603">
    <property type="entry name" value="CHOLINE/ETHANOALAMINE KINASE"/>
    <property type="match status" value="1"/>
</dbReference>
<dbReference type="GO" id="GO:0005737">
    <property type="term" value="C:cytoplasm"/>
    <property type="evidence" value="ECO:0007669"/>
    <property type="project" value="TreeGrafter"/>
</dbReference>
<keyword evidence="4" id="KW-0808">Transferase</keyword>
<accession>A0AAW2YMU3</accession>
<comment type="caution">
    <text evidence="4">The sequence shown here is derived from an EMBL/GenBank/DDBJ whole genome shotgun (WGS) entry which is preliminary data.</text>
</comment>
<evidence type="ECO:0000256" key="1">
    <source>
        <dbReference type="ARBA" id="ARBA00037883"/>
    </source>
</evidence>
<reference evidence="4 5" key="1">
    <citation type="submission" date="2024-03" db="EMBL/GenBank/DDBJ databases">
        <title>The Acrasis kona genome and developmental transcriptomes reveal deep origins of eukaryotic multicellular pathways.</title>
        <authorList>
            <person name="Sheikh S."/>
            <person name="Fu C.-J."/>
            <person name="Brown M.W."/>
            <person name="Baldauf S.L."/>
        </authorList>
    </citation>
    <scope>NUCLEOTIDE SEQUENCE [LARGE SCALE GENOMIC DNA]</scope>
    <source>
        <strain evidence="4 5">ATCC MYA-3509</strain>
    </source>
</reference>
<protein>
    <recommendedName>
        <fullName evidence="3">ethanolamine kinase</fullName>
        <ecNumber evidence="3">2.7.1.82</ecNumber>
    </recommendedName>
</protein>
<name>A0AAW2YMU3_9EUKA</name>
<gene>
    <name evidence="4" type="ORF">AKO1_008616</name>
</gene>
<dbReference type="Pfam" id="PF01633">
    <property type="entry name" value="Choline_kinase"/>
    <property type="match status" value="1"/>
</dbReference>
<proteinExistence type="inferred from homology"/>
<dbReference type="Gene3D" id="3.90.1200.10">
    <property type="match status" value="1"/>
</dbReference>
<dbReference type="AlphaFoldDB" id="A0AAW2YMU3"/>
<sequence length="365" mass="43034">MNPREPINLKNFDIDIKKSSFEVEQAVTSLCQQLFAVTSSSDCEVKRLQGGTTNQLFLLHVLSQHRTVLVRIFGHKTSDLIDRDAEIWYLLKINSTNPEKVPEVHCRFANGLVYEYITGASIQPQSMPLHYEQIAREMAGWHLIEVEPFNKKENKKPVIFQTTYSWIRQARLAQVETVLELPLTLDEIEAEVKEIEKLVLQKQYPVTFCHNDLTYGNIVYDDEKNHVRFIDYEYCGYNYRGFDLGNHFCEYTGLDPMDINKYPSKEHRRAFLFEYLTAFKQKSEEKQEVTVTEQELDSLCEEADIFALMSNLQWSAWALVQQRHSLLSLKWNQTEENWYQGYTRTRLQWYLSLKDQMMESCNNEM</sequence>
<comment type="pathway">
    <text evidence="1">Phospholipid metabolism; phosphatidylethanolamine biosynthesis; phosphatidylethanolamine from ethanolamine: step 1/3.</text>
</comment>
<dbReference type="SUPFAM" id="SSF56112">
    <property type="entry name" value="Protein kinase-like (PK-like)"/>
    <property type="match status" value="1"/>
</dbReference>
<evidence type="ECO:0000313" key="4">
    <source>
        <dbReference type="EMBL" id="KAL0478405.1"/>
    </source>
</evidence>
<dbReference type="GO" id="GO:0004305">
    <property type="term" value="F:ethanolamine kinase activity"/>
    <property type="evidence" value="ECO:0007669"/>
    <property type="project" value="UniProtKB-EC"/>
</dbReference>
<evidence type="ECO:0000256" key="2">
    <source>
        <dbReference type="ARBA" id="ARBA00038211"/>
    </source>
</evidence>
<keyword evidence="5" id="KW-1185">Reference proteome</keyword>
<dbReference type="PANTHER" id="PTHR22603:SF66">
    <property type="entry name" value="ETHANOLAMINE KINASE"/>
    <property type="match status" value="1"/>
</dbReference>
<dbReference type="EC" id="2.7.1.82" evidence="3"/>